<feature type="region of interest" description="Disordered" evidence="1">
    <location>
        <begin position="51"/>
        <end position="120"/>
    </location>
</feature>
<reference evidence="3" key="1">
    <citation type="journal article" date="2015" name="PLoS Genet.">
        <title>The dynamic genome and transcriptome of the human fungal pathogen Blastomyces and close relative Emmonsia.</title>
        <authorList>
            <person name="Munoz J.F."/>
            <person name="Gauthier G.M."/>
            <person name="Desjardins C.A."/>
            <person name="Gallo J.E."/>
            <person name="Holder J."/>
            <person name="Sullivan T.D."/>
            <person name="Marty A.J."/>
            <person name="Carmen J.C."/>
            <person name="Chen Z."/>
            <person name="Ding L."/>
            <person name="Gujja S."/>
            <person name="Magrini V."/>
            <person name="Misas E."/>
            <person name="Mitreva M."/>
            <person name="Priest M."/>
            <person name="Saif S."/>
            <person name="Whiston E.A."/>
            <person name="Young S."/>
            <person name="Zeng Q."/>
            <person name="Goldman W.E."/>
            <person name="Mardis E.R."/>
            <person name="Taylor J.W."/>
            <person name="McEwen J.G."/>
            <person name="Clay O.K."/>
            <person name="Klein B.S."/>
            <person name="Cuomo C.A."/>
        </authorList>
    </citation>
    <scope>NUCLEOTIDE SEQUENCE [LARGE SCALE GENOMIC DNA]</scope>
    <source>
        <strain evidence="3">UAMH 3008</strain>
    </source>
</reference>
<accession>A0A0G2I8X5</accession>
<dbReference type="AlphaFoldDB" id="A0A0G2I8X5"/>
<organism evidence="2 3">
    <name type="scientific">[Emmonsia] crescens</name>
    <dbReference type="NCBI Taxonomy" id="73230"/>
    <lineage>
        <taxon>Eukaryota</taxon>
        <taxon>Fungi</taxon>
        <taxon>Dikarya</taxon>
        <taxon>Ascomycota</taxon>
        <taxon>Pezizomycotina</taxon>
        <taxon>Eurotiomycetes</taxon>
        <taxon>Eurotiomycetidae</taxon>
        <taxon>Onygenales</taxon>
        <taxon>Ajellomycetaceae</taxon>
        <taxon>Emergomyces</taxon>
    </lineage>
</organism>
<feature type="compositionally biased region" description="Basic and acidic residues" evidence="1">
    <location>
        <begin position="13"/>
        <end position="24"/>
    </location>
</feature>
<gene>
    <name evidence="2" type="ORF">EMCG_07355</name>
</gene>
<evidence type="ECO:0000313" key="3">
    <source>
        <dbReference type="Proteomes" id="UP000034164"/>
    </source>
</evidence>
<proteinExistence type="predicted"/>
<feature type="compositionally biased region" description="Basic and acidic residues" evidence="1">
    <location>
        <begin position="67"/>
        <end position="83"/>
    </location>
</feature>
<evidence type="ECO:0000256" key="1">
    <source>
        <dbReference type="SAM" id="MobiDB-lite"/>
    </source>
</evidence>
<sequence>MAEQSTSLPSEHVSPEMQRERPKVDYNSVLKDYLKETSPLVGGNAASLQMETEKYKPLQSSGADDSPIVKDKPTTPTDDRVLVDKPTSPLGSSCGKDTCSGGIKTEDSDNVSDSGASTEPISESVLEKLRYSPHFDKVKASIMILHVGEPHLQAGDYVRRVCYVPRTGLAEAYLPEDWLPDNARHHLQEQNKPRKRKRGQQQEDPSQKRQRVPNERLRS</sequence>
<protein>
    <submittedName>
        <fullName evidence="2">Uncharacterized protein</fullName>
    </submittedName>
</protein>
<feature type="region of interest" description="Disordered" evidence="1">
    <location>
        <begin position="184"/>
        <end position="219"/>
    </location>
</feature>
<comment type="caution">
    <text evidence="2">The sequence shown here is derived from an EMBL/GenBank/DDBJ whole genome shotgun (WGS) entry which is preliminary data.</text>
</comment>
<dbReference type="Proteomes" id="UP000034164">
    <property type="component" value="Unassembled WGS sequence"/>
</dbReference>
<dbReference type="OrthoDB" id="4200839at2759"/>
<name>A0A0G2I8X5_9EURO</name>
<feature type="compositionally biased region" description="Polar residues" evidence="1">
    <location>
        <begin position="111"/>
        <end position="120"/>
    </location>
</feature>
<evidence type="ECO:0000313" key="2">
    <source>
        <dbReference type="EMBL" id="KKZ66963.1"/>
    </source>
</evidence>
<feature type="region of interest" description="Disordered" evidence="1">
    <location>
        <begin position="1"/>
        <end position="24"/>
    </location>
</feature>
<dbReference type="VEuPathDB" id="FungiDB:EMCG_07355"/>
<dbReference type="EMBL" id="LCZI01000373">
    <property type="protein sequence ID" value="KKZ66963.1"/>
    <property type="molecule type" value="Genomic_DNA"/>
</dbReference>